<protein>
    <submittedName>
        <fullName evidence="1">Uncharacterized protein</fullName>
    </submittedName>
</protein>
<dbReference type="Pfam" id="PF18928">
    <property type="entry name" value="DUF5677"/>
    <property type="match status" value="1"/>
</dbReference>
<accession>A0AA41FFP4</accession>
<name>A0AA41FFP4_9FIRM</name>
<evidence type="ECO:0000313" key="2">
    <source>
        <dbReference type="Proteomes" id="UP000708338"/>
    </source>
</evidence>
<dbReference type="AlphaFoldDB" id="A0AA41FFP4"/>
<proteinExistence type="predicted"/>
<dbReference type="RefSeq" id="WP_215630107.1">
    <property type="nucleotide sequence ID" value="NZ_JAQDJP010000002.1"/>
</dbReference>
<reference evidence="1" key="1">
    <citation type="journal article" date="2021" name="Gut Microbes">
        <title>A synthetic consortium of 100 gut commensals modulates the composition and function in a colon model of the microbiome of elderly subjects.</title>
        <authorList>
            <person name="Perez M."/>
            <person name="Ntemiri A."/>
            <person name="Tan H."/>
            <person name="Harris H.M.B."/>
            <person name="Roager H.M."/>
            <person name="Ribiere C."/>
            <person name="O'Toole P.W."/>
        </authorList>
    </citation>
    <scope>NUCLEOTIDE SEQUENCE</scope>
    <source>
        <strain evidence="1">MCC335</strain>
    </source>
</reference>
<gene>
    <name evidence="1" type="ORF">GPL26_13310</name>
</gene>
<organism evidence="1 2">
    <name type="scientific">Enterocloster citroniae</name>
    <dbReference type="NCBI Taxonomy" id="358743"/>
    <lineage>
        <taxon>Bacteria</taxon>
        <taxon>Bacillati</taxon>
        <taxon>Bacillota</taxon>
        <taxon>Clostridia</taxon>
        <taxon>Lachnospirales</taxon>
        <taxon>Lachnospiraceae</taxon>
        <taxon>Enterocloster</taxon>
    </lineage>
</organism>
<dbReference type="EMBL" id="WQPS01000014">
    <property type="protein sequence ID" value="MBT9810616.1"/>
    <property type="molecule type" value="Genomic_DNA"/>
</dbReference>
<dbReference type="Proteomes" id="UP000708338">
    <property type="component" value="Unassembled WGS sequence"/>
</dbReference>
<evidence type="ECO:0000313" key="1">
    <source>
        <dbReference type="EMBL" id="MBT9810616.1"/>
    </source>
</evidence>
<comment type="caution">
    <text evidence="1">The sequence shown here is derived from an EMBL/GenBank/DDBJ whole genome shotgun (WGS) entry which is preliminary data.</text>
</comment>
<dbReference type="InterPro" id="IPR043733">
    <property type="entry name" value="DUF5677"/>
</dbReference>
<sequence>MIKKELFYEFYSSHISQNLEEIESEYKAFSNHWNEVMEYYLEKEDKPYKDSEYVQLAYLYAIIWGDYAVASLRRDRHSIENTLFTTLATNISNDILAIIRLCLDGLDYQAMSIVRNLYEICLMLLNICIDEEKRNEFAESAKKENAYEVWRKFFNIRTMLETLSGYSDDEKLSEFWLSEYKQYYSKLSSFVHNDLANMYVYSYNKPEDEKESRVLNVNAHFATRYNEILEETVGIIWIVSRIFRHIIDNENYKKFIKQILGENLIEDLRFANNACYFANDYYLKLKRISDE</sequence>